<organism evidence="7 8">
    <name type="scientific">Leptothrix cholodnii (strain ATCC 51168 / LMG 8142 / SP-6)</name>
    <name type="common">Leptothrix discophora (strain SP-6)</name>
    <dbReference type="NCBI Taxonomy" id="395495"/>
    <lineage>
        <taxon>Bacteria</taxon>
        <taxon>Pseudomonadati</taxon>
        <taxon>Pseudomonadota</taxon>
        <taxon>Betaproteobacteria</taxon>
        <taxon>Burkholderiales</taxon>
        <taxon>Sphaerotilaceae</taxon>
        <taxon>Leptothrix</taxon>
    </lineage>
</organism>
<reference evidence="7 8" key="1">
    <citation type="submission" date="2008-03" db="EMBL/GenBank/DDBJ databases">
        <title>Complete sequence of Leptothrix cholodnii SP-6.</title>
        <authorList>
            <consortium name="US DOE Joint Genome Institute"/>
            <person name="Copeland A."/>
            <person name="Lucas S."/>
            <person name="Lapidus A."/>
            <person name="Glavina del Rio T."/>
            <person name="Dalin E."/>
            <person name="Tice H."/>
            <person name="Bruce D."/>
            <person name="Goodwin L."/>
            <person name="Pitluck S."/>
            <person name="Chertkov O."/>
            <person name="Brettin T."/>
            <person name="Detter J.C."/>
            <person name="Han C."/>
            <person name="Kuske C.R."/>
            <person name="Schmutz J."/>
            <person name="Larimer F."/>
            <person name="Land M."/>
            <person name="Hauser L."/>
            <person name="Kyrpides N."/>
            <person name="Lykidis A."/>
            <person name="Emerson D."/>
            <person name="Richardson P."/>
        </authorList>
    </citation>
    <scope>NUCLEOTIDE SEQUENCE [LARGE SCALE GENOMIC DNA]</scope>
    <source>
        <strain evidence="8">ATCC 51168 / LMG 8142 / SP-6</strain>
    </source>
</reference>
<dbReference type="InterPro" id="IPR009056">
    <property type="entry name" value="Cyt_c-like_dom"/>
</dbReference>
<dbReference type="InterPro" id="IPR036909">
    <property type="entry name" value="Cyt_c-like_dom_sf"/>
</dbReference>
<name>B1Y1U2_LEPCP</name>
<evidence type="ECO:0000256" key="5">
    <source>
        <dbReference type="SAM" id="SignalP"/>
    </source>
</evidence>
<dbReference type="Pfam" id="PF13442">
    <property type="entry name" value="Cytochrome_CBB3"/>
    <property type="match status" value="1"/>
</dbReference>
<feature type="signal peptide" evidence="5">
    <location>
        <begin position="1"/>
        <end position="23"/>
    </location>
</feature>
<dbReference type="PROSITE" id="PS51007">
    <property type="entry name" value="CYTC"/>
    <property type="match status" value="1"/>
</dbReference>
<dbReference type="InterPro" id="IPR050597">
    <property type="entry name" value="Cytochrome_c_Oxidase_Subunit"/>
</dbReference>
<evidence type="ECO:0000256" key="2">
    <source>
        <dbReference type="ARBA" id="ARBA00022723"/>
    </source>
</evidence>
<feature type="chain" id="PRO_5002771084" description="Cytochrome c domain-containing protein" evidence="5">
    <location>
        <begin position="24"/>
        <end position="119"/>
    </location>
</feature>
<dbReference type="RefSeq" id="WP_012345884.1">
    <property type="nucleotide sequence ID" value="NC_010524.1"/>
</dbReference>
<gene>
    <name evidence="7" type="ordered locus">Lcho_0850</name>
</gene>
<dbReference type="STRING" id="395495.Lcho_0850"/>
<dbReference type="EMBL" id="CP001013">
    <property type="protein sequence ID" value="ACB33122.1"/>
    <property type="molecule type" value="Genomic_DNA"/>
</dbReference>
<dbReference type="KEGG" id="lch:Lcho_0850"/>
<dbReference type="GO" id="GO:0020037">
    <property type="term" value="F:heme binding"/>
    <property type="evidence" value="ECO:0007669"/>
    <property type="project" value="InterPro"/>
</dbReference>
<evidence type="ECO:0000256" key="4">
    <source>
        <dbReference type="PROSITE-ProRule" id="PRU00433"/>
    </source>
</evidence>
<keyword evidence="1 4" id="KW-0349">Heme</keyword>
<dbReference type="GO" id="GO:0046872">
    <property type="term" value="F:metal ion binding"/>
    <property type="evidence" value="ECO:0007669"/>
    <property type="project" value="UniProtKB-KW"/>
</dbReference>
<keyword evidence="2 4" id="KW-0479">Metal-binding</keyword>
<dbReference type="OrthoDB" id="9765171at2"/>
<protein>
    <recommendedName>
        <fullName evidence="6">Cytochrome c domain-containing protein</fullName>
    </recommendedName>
</protein>
<dbReference type="Proteomes" id="UP000001693">
    <property type="component" value="Chromosome"/>
</dbReference>
<accession>B1Y1U2</accession>
<evidence type="ECO:0000313" key="8">
    <source>
        <dbReference type="Proteomes" id="UP000001693"/>
    </source>
</evidence>
<dbReference type="eggNOG" id="COG2010">
    <property type="taxonomic scope" value="Bacteria"/>
</dbReference>
<evidence type="ECO:0000259" key="6">
    <source>
        <dbReference type="PROSITE" id="PS51007"/>
    </source>
</evidence>
<dbReference type="SUPFAM" id="SSF46626">
    <property type="entry name" value="Cytochrome c"/>
    <property type="match status" value="1"/>
</dbReference>
<dbReference type="HOGENOM" id="CLU_101159_0_1_4"/>
<sequence length="119" mass="12748" precursor="true">MRNRSLRTGALLSLMALGTVAQAAQAAAPFDLGEPSRIDAGKRRFGSTCAAYCHGSEGAGGRAPAFKGNTQLTPEDAFRTITEGRRGIDIMPPWGSTFSSEQIWELVAYIQHLSRQPAP</sequence>
<dbReference type="AlphaFoldDB" id="B1Y1U2"/>
<keyword evidence="5" id="KW-0732">Signal</keyword>
<proteinExistence type="predicted"/>
<dbReference type="GO" id="GO:0009055">
    <property type="term" value="F:electron transfer activity"/>
    <property type="evidence" value="ECO:0007669"/>
    <property type="project" value="InterPro"/>
</dbReference>
<evidence type="ECO:0000256" key="1">
    <source>
        <dbReference type="ARBA" id="ARBA00022617"/>
    </source>
</evidence>
<feature type="domain" description="Cytochrome c" evidence="6">
    <location>
        <begin position="36"/>
        <end position="114"/>
    </location>
</feature>
<dbReference type="Gene3D" id="1.10.760.10">
    <property type="entry name" value="Cytochrome c-like domain"/>
    <property type="match status" value="1"/>
</dbReference>
<dbReference type="PANTHER" id="PTHR33751">
    <property type="entry name" value="CBB3-TYPE CYTOCHROME C OXIDASE SUBUNIT FIXP"/>
    <property type="match status" value="1"/>
</dbReference>
<keyword evidence="3 4" id="KW-0408">Iron</keyword>
<evidence type="ECO:0000256" key="3">
    <source>
        <dbReference type="ARBA" id="ARBA00023004"/>
    </source>
</evidence>
<dbReference type="PANTHER" id="PTHR33751:SF13">
    <property type="entry name" value="CYTOCHROME BC1 COMPLEX CYTOCHROME C SUBUNIT"/>
    <property type="match status" value="1"/>
</dbReference>
<keyword evidence="8" id="KW-1185">Reference proteome</keyword>
<evidence type="ECO:0000313" key="7">
    <source>
        <dbReference type="EMBL" id="ACB33122.1"/>
    </source>
</evidence>